<dbReference type="InterPro" id="IPR000674">
    <property type="entry name" value="Ald_Oxase/Xan_DH_a/b"/>
</dbReference>
<feature type="domain" description="Aldehyde oxidase/xanthine dehydrogenase a/b hammerhead" evidence="4">
    <location>
        <begin position="31"/>
        <end position="143"/>
    </location>
</feature>
<dbReference type="Gene3D" id="3.30.365.10">
    <property type="entry name" value="Aldehyde oxidase/xanthine dehydrogenase, molybdopterin binding domain"/>
    <property type="match status" value="4"/>
</dbReference>
<reference evidence="5 6" key="1">
    <citation type="submission" date="2019-03" db="EMBL/GenBank/DDBJ databases">
        <title>Genomic Encyclopedia of Type Strains, Phase IV (KMG-IV): sequencing the most valuable type-strain genomes for metagenomic binning, comparative biology and taxonomic classification.</title>
        <authorList>
            <person name="Goeker M."/>
        </authorList>
    </citation>
    <scope>NUCLEOTIDE SEQUENCE [LARGE SCALE GENOMIC DNA]</scope>
    <source>
        <strain evidence="5 6">DSM 45765</strain>
    </source>
</reference>
<dbReference type="PANTHER" id="PTHR11908">
    <property type="entry name" value="XANTHINE DEHYDROGENASE"/>
    <property type="match status" value="1"/>
</dbReference>
<dbReference type="SUPFAM" id="SSF56003">
    <property type="entry name" value="Molybdenum cofactor-binding domain"/>
    <property type="match status" value="1"/>
</dbReference>
<dbReference type="Pfam" id="PF02738">
    <property type="entry name" value="MoCoBD_1"/>
    <property type="match status" value="1"/>
</dbReference>
<keyword evidence="2" id="KW-0560">Oxidoreductase</keyword>
<dbReference type="Proteomes" id="UP000294911">
    <property type="component" value="Unassembled WGS sequence"/>
</dbReference>
<name>A0A4R2R2Q3_9PSEU</name>
<sequence>MSGNAREPRLDTTGRWIGAALPRKEDGRMLRGAGRFVADLDRQGTLHACFVRSPFGAATIAGIDASEALRLPGVRQVCTAAELGSAGLCAALERDEFVPTTMPLLAADQVRYAGEPVAVVLADDPYAAEDGAEAVQVDYSPHPAVADLGAARDGRSVHDALAQNTFVDLTMFDDPRLDQIFDTAPLVLDEEFSSARLAALPMEGRGCLAEWDARDDQVVVHISTQVPHQVRSAIAQALRLPERTIRVIAPDVGGGFGLKCVVGREEVVAAALASRFRTPVKWIEDRQENLTASFHGHEQHYAVRAAFGSDGRILGLAADIRCDVGAYSAFPFTCAVEPLMATTELPGAYKVPAYRARGRAIATNKPPTAPYRGVSRPQLVLVMERLMEIAATRLALDPLEVRRRNLISPGEFPYTGVNDITYDEGSYRESLDRAESTARSAGWYTERDRLRAAGTPAGIGFACFSERTAYGTPTMSQRQMAMTPGYDTAQVRMDPTGEVIVTTGTCGHGQGHETTFAQIVAERLGIHPDQVRLRQGDTDLAAYGWGTFASRSIVIGGTSARRAADGVAAQLRRIAAHLLEADDSDVELNEGMARVRGVPGAVLPIAELANTAYFRAHELPQDTPPNLTASGYADPPSTFSNASHAALISVDPGTGAVRIHRYLVVEDCGVVINPLVVDGQVRGGVAQGIAAALYERLLYDADAQPGTASLMDYLAPTATEVCTVDIEHLQTPSQFNESGAKGMGEGGTIGAPATVLNAVNDALADTGSQLNDIPVLPEKVLTALRRERVPVGG</sequence>
<protein>
    <submittedName>
        <fullName evidence="5">Carbon-monoxide dehydrogenase large subunit</fullName>
    </submittedName>
</protein>
<dbReference type="GO" id="GO:0005506">
    <property type="term" value="F:iron ion binding"/>
    <property type="evidence" value="ECO:0007669"/>
    <property type="project" value="InterPro"/>
</dbReference>
<dbReference type="PANTHER" id="PTHR11908:SF132">
    <property type="entry name" value="ALDEHYDE OXIDASE 1-RELATED"/>
    <property type="match status" value="1"/>
</dbReference>
<proteinExistence type="predicted"/>
<dbReference type="GO" id="GO:0016491">
    <property type="term" value="F:oxidoreductase activity"/>
    <property type="evidence" value="ECO:0007669"/>
    <property type="project" value="UniProtKB-KW"/>
</dbReference>
<dbReference type="Pfam" id="PF20256">
    <property type="entry name" value="MoCoBD_2"/>
    <property type="match status" value="1"/>
</dbReference>
<dbReference type="OrthoDB" id="135295at2"/>
<keyword evidence="1" id="KW-0500">Molybdenum</keyword>
<dbReference type="InterPro" id="IPR036856">
    <property type="entry name" value="Ald_Oxase/Xan_DH_a/b_sf"/>
</dbReference>
<comment type="cofactor">
    <cofactor evidence="3">
        <name>Mo-molybdopterin cytosine dinucleotide</name>
        <dbReference type="ChEBI" id="CHEBI:71308"/>
    </cofactor>
</comment>
<dbReference type="AlphaFoldDB" id="A0A4R2R2Q3"/>
<evidence type="ECO:0000256" key="2">
    <source>
        <dbReference type="ARBA" id="ARBA00023002"/>
    </source>
</evidence>
<dbReference type="InterPro" id="IPR046867">
    <property type="entry name" value="AldOxase/xan_DH_MoCoBD2"/>
</dbReference>
<dbReference type="InterPro" id="IPR008274">
    <property type="entry name" value="AldOxase/xan_DH_MoCoBD1"/>
</dbReference>
<dbReference type="Gene3D" id="3.90.1170.50">
    <property type="entry name" value="Aldehyde oxidase/xanthine dehydrogenase, a/b hammerhead"/>
    <property type="match status" value="1"/>
</dbReference>
<dbReference type="Pfam" id="PF01315">
    <property type="entry name" value="Ald_Xan_dh_C"/>
    <property type="match status" value="1"/>
</dbReference>
<gene>
    <name evidence="5" type="ORF">EV191_101992</name>
</gene>
<dbReference type="InterPro" id="IPR037165">
    <property type="entry name" value="AldOxase/xan_DH_Mopterin-bd_sf"/>
</dbReference>
<evidence type="ECO:0000313" key="6">
    <source>
        <dbReference type="Proteomes" id="UP000294911"/>
    </source>
</evidence>
<dbReference type="EMBL" id="SLXQ01000001">
    <property type="protein sequence ID" value="TCP57040.1"/>
    <property type="molecule type" value="Genomic_DNA"/>
</dbReference>
<evidence type="ECO:0000259" key="4">
    <source>
        <dbReference type="SMART" id="SM01008"/>
    </source>
</evidence>
<accession>A0A4R2R2Q3</accession>
<dbReference type="FunFam" id="3.30.365.10:FF:000001">
    <property type="entry name" value="Xanthine dehydrogenase oxidase"/>
    <property type="match status" value="1"/>
</dbReference>
<evidence type="ECO:0000256" key="3">
    <source>
        <dbReference type="ARBA" id="ARBA00053029"/>
    </source>
</evidence>
<dbReference type="SUPFAM" id="SSF54665">
    <property type="entry name" value="CO dehydrogenase molybdoprotein N-domain-like"/>
    <property type="match status" value="1"/>
</dbReference>
<evidence type="ECO:0000256" key="1">
    <source>
        <dbReference type="ARBA" id="ARBA00022505"/>
    </source>
</evidence>
<organism evidence="5 6">
    <name type="scientific">Tamaricihabitans halophyticus</name>
    <dbReference type="NCBI Taxonomy" id="1262583"/>
    <lineage>
        <taxon>Bacteria</taxon>
        <taxon>Bacillati</taxon>
        <taxon>Actinomycetota</taxon>
        <taxon>Actinomycetes</taxon>
        <taxon>Pseudonocardiales</taxon>
        <taxon>Pseudonocardiaceae</taxon>
        <taxon>Tamaricihabitans</taxon>
    </lineage>
</organism>
<comment type="caution">
    <text evidence="5">The sequence shown here is derived from an EMBL/GenBank/DDBJ whole genome shotgun (WGS) entry which is preliminary data.</text>
</comment>
<dbReference type="RefSeq" id="WP_132875565.1">
    <property type="nucleotide sequence ID" value="NZ_SLXQ01000001.1"/>
</dbReference>
<keyword evidence="6" id="KW-1185">Reference proteome</keyword>
<dbReference type="InterPro" id="IPR016208">
    <property type="entry name" value="Ald_Oxase/xanthine_DH-like"/>
</dbReference>
<dbReference type="SMART" id="SM01008">
    <property type="entry name" value="Ald_Xan_dh_C"/>
    <property type="match status" value="1"/>
</dbReference>
<evidence type="ECO:0000313" key="5">
    <source>
        <dbReference type="EMBL" id="TCP57040.1"/>
    </source>
</evidence>